<evidence type="ECO:0000256" key="7">
    <source>
        <dbReference type="ARBA" id="ARBA00023239"/>
    </source>
</evidence>
<gene>
    <name evidence="8" type="primary">queE</name>
    <name evidence="10" type="ORF">HDF10_000531</name>
</gene>
<feature type="binding site" evidence="8">
    <location>
        <position position="29"/>
    </location>
    <ligand>
        <name>[4Fe-4S] cluster</name>
        <dbReference type="ChEBI" id="CHEBI:49883"/>
        <note>4Fe-4S-S-AdoMet</note>
    </ligand>
</feature>
<name>A0A7W8J4U5_9BACT</name>
<keyword evidence="2 8" id="KW-0949">S-adenosyl-L-methionine</keyword>
<dbReference type="GO" id="GO:0008616">
    <property type="term" value="P:tRNA queuosine(34) biosynthetic process"/>
    <property type="evidence" value="ECO:0007669"/>
    <property type="project" value="UniProtKB-UniRule"/>
</dbReference>
<dbReference type="PROSITE" id="PS51918">
    <property type="entry name" value="RADICAL_SAM"/>
    <property type="match status" value="1"/>
</dbReference>
<feature type="binding site" evidence="8">
    <location>
        <begin position="10"/>
        <end position="12"/>
    </location>
    <ligand>
        <name>substrate</name>
    </ligand>
</feature>
<dbReference type="Pfam" id="PF04055">
    <property type="entry name" value="Radical_SAM"/>
    <property type="match status" value="1"/>
</dbReference>
<keyword evidence="4 8" id="KW-0460">Magnesium</keyword>
<dbReference type="AlphaFoldDB" id="A0A7W8J4U5"/>
<feature type="binding site" evidence="8">
    <location>
        <position position="36"/>
    </location>
    <ligand>
        <name>[4Fe-4S] cluster</name>
        <dbReference type="ChEBI" id="CHEBI:49883"/>
        <note>4Fe-4S-S-AdoMet</note>
    </ligand>
</feature>
<dbReference type="GO" id="GO:0016840">
    <property type="term" value="F:carbon-nitrogen lyase activity"/>
    <property type="evidence" value="ECO:0007669"/>
    <property type="project" value="UniProtKB-UniRule"/>
</dbReference>
<dbReference type="GO" id="GO:1904047">
    <property type="term" value="F:S-adenosyl-L-methionine binding"/>
    <property type="evidence" value="ECO:0007669"/>
    <property type="project" value="UniProtKB-UniRule"/>
</dbReference>
<dbReference type="SUPFAM" id="SSF102114">
    <property type="entry name" value="Radical SAM enzymes"/>
    <property type="match status" value="1"/>
</dbReference>
<keyword evidence="6 8" id="KW-0411">Iron-sulfur</keyword>
<evidence type="ECO:0000256" key="6">
    <source>
        <dbReference type="ARBA" id="ARBA00023014"/>
    </source>
</evidence>
<evidence type="ECO:0000256" key="5">
    <source>
        <dbReference type="ARBA" id="ARBA00023004"/>
    </source>
</evidence>
<comment type="cofactor">
    <cofactor evidence="8">
        <name>S-adenosyl-L-methionine</name>
        <dbReference type="ChEBI" id="CHEBI:59789"/>
    </cofactor>
    <text evidence="8">Binds 1 S-adenosyl-L-methionine per subunit.</text>
</comment>
<evidence type="ECO:0000256" key="8">
    <source>
        <dbReference type="HAMAP-Rule" id="MF_00917"/>
    </source>
</evidence>
<evidence type="ECO:0000259" key="9">
    <source>
        <dbReference type="PROSITE" id="PS51918"/>
    </source>
</evidence>
<comment type="cofactor">
    <cofactor evidence="8">
        <name>Mg(2+)</name>
        <dbReference type="ChEBI" id="CHEBI:18420"/>
    </cofactor>
</comment>
<protein>
    <recommendedName>
        <fullName evidence="8">7-carboxy-7-deazaguanine synthase</fullName>
        <shortName evidence="8">CDG synthase</shortName>
        <ecNumber evidence="8">4.3.99.3</ecNumber>
    </recommendedName>
    <alternativeName>
        <fullName evidence="8">Queuosine biosynthesis protein QueE</fullName>
    </alternativeName>
</protein>
<evidence type="ECO:0000256" key="2">
    <source>
        <dbReference type="ARBA" id="ARBA00022691"/>
    </source>
</evidence>
<dbReference type="HAMAP" id="MF_00917">
    <property type="entry name" value="QueE"/>
    <property type="match status" value="1"/>
</dbReference>
<feature type="binding site" evidence="8">
    <location>
        <position position="25"/>
    </location>
    <ligand>
        <name>substrate</name>
    </ligand>
</feature>
<organism evidence="10 11">
    <name type="scientific">Tunturiibacter lichenicola</name>
    <dbReference type="NCBI Taxonomy" id="2051959"/>
    <lineage>
        <taxon>Bacteria</taxon>
        <taxon>Pseudomonadati</taxon>
        <taxon>Acidobacteriota</taxon>
        <taxon>Terriglobia</taxon>
        <taxon>Terriglobales</taxon>
        <taxon>Acidobacteriaceae</taxon>
        <taxon>Tunturiibacter</taxon>
    </lineage>
</organism>
<evidence type="ECO:0000256" key="3">
    <source>
        <dbReference type="ARBA" id="ARBA00022723"/>
    </source>
</evidence>
<dbReference type="Gene3D" id="3.20.20.70">
    <property type="entry name" value="Aldolase class I"/>
    <property type="match status" value="1"/>
</dbReference>
<feature type="domain" description="Radical SAM core" evidence="9">
    <location>
        <begin position="16"/>
        <end position="222"/>
    </location>
</feature>
<keyword evidence="7 8" id="KW-0456">Lyase</keyword>
<dbReference type="EMBL" id="JACHDZ010000001">
    <property type="protein sequence ID" value="MBB5342581.1"/>
    <property type="molecule type" value="Genomic_DNA"/>
</dbReference>
<feature type="binding site" evidence="8">
    <location>
        <begin position="35"/>
        <end position="37"/>
    </location>
    <ligand>
        <name>S-adenosyl-L-methionine</name>
        <dbReference type="ChEBI" id="CHEBI:59789"/>
    </ligand>
</feature>
<keyword evidence="5 8" id="KW-0408">Iron</keyword>
<dbReference type="Proteomes" id="UP000569092">
    <property type="component" value="Unassembled WGS sequence"/>
</dbReference>
<evidence type="ECO:0000256" key="1">
    <source>
        <dbReference type="ARBA" id="ARBA00022485"/>
    </source>
</evidence>
<feature type="binding site" evidence="8">
    <location>
        <position position="38"/>
    </location>
    <ligand>
        <name>Mg(2+)</name>
        <dbReference type="ChEBI" id="CHEBI:18420"/>
    </ligand>
</feature>
<accession>A0A7W8J4U5</accession>
<evidence type="ECO:0000256" key="4">
    <source>
        <dbReference type="ARBA" id="ARBA00022842"/>
    </source>
</evidence>
<dbReference type="PIRSF" id="PIRSF000370">
    <property type="entry name" value="QueE"/>
    <property type="match status" value="1"/>
</dbReference>
<feature type="binding site" evidence="8">
    <location>
        <position position="71"/>
    </location>
    <ligand>
        <name>S-adenosyl-L-methionine</name>
        <dbReference type="ChEBI" id="CHEBI:59789"/>
    </ligand>
</feature>
<comment type="function">
    <text evidence="8">Catalyzes the complex heterocyclic radical-mediated conversion of 6-carboxy-5,6,7,8-tetrahydropterin (CPH4) to 7-carboxy-7-deazaguanine (CDG), a step common to the biosynthetic pathways of all 7-deazapurine-containing compounds.</text>
</comment>
<dbReference type="SFLD" id="SFLDS00029">
    <property type="entry name" value="Radical_SAM"/>
    <property type="match status" value="1"/>
</dbReference>
<comment type="pathway">
    <text evidence="8">Purine metabolism; 7-cyano-7-deazaguanine biosynthesis.</text>
</comment>
<proteinExistence type="inferred from homology"/>
<reference evidence="10 11" key="1">
    <citation type="submission" date="2020-08" db="EMBL/GenBank/DDBJ databases">
        <title>Genomic Encyclopedia of Type Strains, Phase IV (KMG-V): Genome sequencing to study the core and pangenomes of soil and plant-associated prokaryotes.</title>
        <authorList>
            <person name="Whitman W."/>
        </authorList>
    </citation>
    <scope>NUCLEOTIDE SEQUENCE [LARGE SCALE GENOMIC DNA]</scope>
    <source>
        <strain evidence="10 11">M8US30</strain>
    </source>
</reference>
<evidence type="ECO:0000313" key="11">
    <source>
        <dbReference type="Proteomes" id="UP000569092"/>
    </source>
</evidence>
<dbReference type="GO" id="GO:0051539">
    <property type="term" value="F:4 iron, 4 sulfur cluster binding"/>
    <property type="evidence" value="ECO:0007669"/>
    <property type="project" value="UniProtKB-UniRule"/>
</dbReference>
<keyword evidence="3 8" id="KW-0479">Metal-binding</keyword>
<dbReference type="InterPro" id="IPR013785">
    <property type="entry name" value="Aldolase_TIM"/>
</dbReference>
<feature type="binding site" evidence="8">
    <location>
        <position position="69"/>
    </location>
    <ligand>
        <name>substrate</name>
    </ligand>
</feature>
<dbReference type="PANTHER" id="PTHR42836">
    <property type="entry name" value="7-CARBOXY-7-DEAZAGUANINE SYNTHASE"/>
    <property type="match status" value="1"/>
</dbReference>
<feature type="binding site" evidence="8">
    <location>
        <position position="33"/>
    </location>
    <ligand>
        <name>[4Fe-4S] cluster</name>
        <dbReference type="ChEBI" id="CHEBI:49883"/>
        <note>4Fe-4S-S-AdoMet</note>
    </ligand>
</feature>
<dbReference type="UniPathway" id="UPA00391"/>
<comment type="caution">
    <text evidence="10">The sequence shown here is derived from an EMBL/GenBank/DDBJ whole genome shotgun (WGS) entry which is preliminary data.</text>
</comment>
<comment type="subunit">
    <text evidence="8">Homodimer.</text>
</comment>
<comment type="caution">
    <text evidence="8">Lacks conserved residue(s) required for the propagation of feature annotation.</text>
</comment>
<dbReference type="GO" id="GO:0000287">
    <property type="term" value="F:magnesium ion binding"/>
    <property type="evidence" value="ECO:0007669"/>
    <property type="project" value="UniProtKB-UniRule"/>
</dbReference>
<dbReference type="InterPro" id="IPR007197">
    <property type="entry name" value="rSAM"/>
</dbReference>
<dbReference type="PANTHER" id="PTHR42836:SF1">
    <property type="entry name" value="7-CARBOXY-7-DEAZAGUANINE SYNTHASE"/>
    <property type="match status" value="1"/>
</dbReference>
<keyword evidence="8" id="KW-0671">Queuosine biosynthesis</keyword>
<sequence>MHLIELYKSVQGESSFAGLPCIFVRLAGCNLRCAWCDSEYTFSGGKGFTADEVVAQIEALAPCRLIEVTGGEPMLQAKELLPLMERLLAQNYTLMMETSGERPLADVPKAVHKIVDVKCPGAGSAANSFRMENLDALTKNDEVKFVISNRADYDFARDFIRTYALHEKAGQILLSPAFNKAPSLLRTTDNAILDPRILVEWMMADGIDARLSLQIHKFIWEPIKKGV</sequence>
<dbReference type="InterPro" id="IPR058240">
    <property type="entry name" value="rSAM_sf"/>
</dbReference>
<dbReference type="InterPro" id="IPR024924">
    <property type="entry name" value="7-CO-7-deazaguanine_synth-like"/>
</dbReference>
<comment type="cofactor">
    <cofactor evidence="8">
        <name>[4Fe-4S] cluster</name>
        <dbReference type="ChEBI" id="CHEBI:49883"/>
    </cofactor>
    <text evidence="8">Binds 1 [4Fe-4S] cluster. The cluster is coordinated with 3 cysteines and an exchangeable S-adenosyl-L-methionine.</text>
</comment>
<evidence type="ECO:0000313" key="10">
    <source>
        <dbReference type="EMBL" id="MBB5342581.1"/>
    </source>
</evidence>
<comment type="catalytic activity">
    <reaction evidence="8">
        <text>6-carboxy-5,6,7,8-tetrahydropterin + H(+) = 7-carboxy-7-carbaguanine + NH4(+)</text>
        <dbReference type="Rhea" id="RHEA:27974"/>
        <dbReference type="ChEBI" id="CHEBI:15378"/>
        <dbReference type="ChEBI" id="CHEBI:28938"/>
        <dbReference type="ChEBI" id="CHEBI:61032"/>
        <dbReference type="ChEBI" id="CHEBI:61036"/>
        <dbReference type="EC" id="4.3.99.3"/>
    </reaction>
</comment>
<keyword evidence="1 8" id="KW-0004">4Fe-4S</keyword>
<dbReference type="EC" id="4.3.99.3" evidence="8"/>
<comment type="similarity">
    <text evidence="8">Belongs to the radical SAM superfamily. 7-carboxy-7-deazaguanine synthase family.</text>
</comment>